<evidence type="ECO:0000313" key="3">
    <source>
        <dbReference type="Proteomes" id="UP000031523"/>
    </source>
</evidence>
<feature type="compositionally biased region" description="Basic and acidic residues" evidence="1">
    <location>
        <begin position="115"/>
        <end position="125"/>
    </location>
</feature>
<feature type="region of interest" description="Disordered" evidence="1">
    <location>
        <begin position="115"/>
        <end position="158"/>
    </location>
</feature>
<protein>
    <recommendedName>
        <fullName evidence="4">WXG100 family type VII secretion target</fullName>
    </recommendedName>
</protein>
<organism evidence="2 3">
    <name type="scientific">Streptomyces albus (strain ATCC 21838 / DSM 41398 / FERM P-419 / JCM 4703 / NBRC 107858)</name>
    <dbReference type="NCBI Taxonomy" id="1081613"/>
    <lineage>
        <taxon>Bacteria</taxon>
        <taxon>Bacillati</taxon>
        <taxon>Actinomycetota</taxon>
        <taxon>Actinomycetes</taxon>
        <taxon>Kitasatosporales</taxon>
        <taxon>Streptomycetaceae</taxon>
        <taxon>Streptomyces</taxon>
    </lineage>
</organism>
<evidence type="ECO:0000313" key="2">
    <source>
        <dbReference type="EMBL" id="AJE83094.1"/>
    </source>
</evidence>
<evidence type="ECO:0008006" key="4">
    <source>
        <dbReference type="Google" id="ProtNLM"/>
    </source>
</evidence>
<reference evidence="2 3" key="1">
    <citation type="submission" date="2015-01" db="EMBL/GenBank/DDBJ databases">
        <title>Enhanced salinomycin production by adjusting the supply of polyketide extender units in Streptomyce albus DSM 41398.</title>
        <authorList>
            <person name="Lu C."/>
        </authorList>
    </citation>
    <scope>NUCLEOTIDE SEQUENCE [LARGE SCALE GENOMIC DNA]</scope>
    <source>
        <strain evidence="3">ATCC 21838 / DSM 41398 / FERM P-419 / JCM 4703 / NBRC 107858</strain>
    </source>
</reference>
<name>A0A0B5EN99_STRA4</name>
<dbReference type="Proteomes" id="UP000031523">
    <property type="component" value="Chromosome"/>
</dbReference>
<dbReference type="AlphaFoldDB" id="A0A0B5EN99"/>
<evidence type="ECO:0000256" key="1">
    <source>
        <dbReference type="SAM" id="MobiDB-lite"/>
    </source>
</evidence>
<feature type="compositionally biased region" description="Basic and acidic residues" evidence="1">
    <location>
        <begin position="140"/>
        <end position="158"/>
    </location>
</feature>
<keyword evidence="3" id="KW-1185">Reference proteome</keyword>
<sequence>MADSDPIPGDPERLEKLGKDLRKTADELEKQVRHVKAASEVESWDSDAGKEFREKAKGARGKLEAALKRYRTAADAIGDRITEYGPDYESNATAKPTDYVTDLNRAQKIAEVARREAQEADERRGAAAKGLDALDSDAEVSDKNKLEDRRDSAEHDLEAARDKLDKAKAIRDDAAKAARDAIDEVISGDSLKDGFWDAFDGVVDFVAGVMDTIAEYAGIAALVVGWIPIVGQGLAGILGAISMLTTLVNFVCTVIQVARGDAEWTDLATAAVGFLMMGVGKAFSKVAGKYVASATRRLSKAGNARTAAAARRQAKKMNKLSGTKFKLTRQDVWDSLREPFSEPFTKAPYRDAFKGGYRDSWNTVVARGQGDAVKGFVRSVSLSDPGVAAQLKNVEERVFDFSHVAGANTLAAKANSMSLAGSGVTLGGVYLDEATQ</sequence>
<accession>A0A0B5EN99</accession>
<dbReference type="EMBL" id="CP010519">
    <property type="protein sequence ID" value="AJE83094.1"/>
    <property type="molecule type" value="Genomic_DNA"/>
</dbReference>
<proteinExistence type="predicted"/>
<gene>
    <name evidence="2" type="ORF">SLNWT_2718</name>
</gene>
<dbReference type="KEGG" id="sals:SLNWT_2718"/>